<dbReference type="InterPro" id="IPR049492">
    <property type="entry name" value="BD-FAE-like_dom"/>
</dbReference>
<proteinExistence type="predicted"/>
<sequence>MIALSCLTFLVSAQTTYPLYGNDPIPNSIDVPDEENSETDQNGIFRISKVTKPTLTAYLPAKENATGQAVIICPGGGYRILAASHEGSDVAEEFVKKGIAAFVLKYRLPSDETMIDKTIGPLQDAQQAILMVRENAEKWNIKQDQIGIMGFSAGGHLASTAGTHYNNQTIPNPKGTSLRPDFMILVYPVISFKPEIGHSGSAQNLLGENPTQALKDYYSNEKQINSNTPSTYLVHAKNDPVSVQNSYVFEEALKKFNIPVSTTYFEEGGHGFGMINRTSDIKWLDEVEKWIKAIIIG</sequence>
<gene>
    <name evidence="3" type="ORF">SAMN00777080_1929</name>
</gene>
<reference evidence="4" key="1">
    <citation type="submission" date="2017-04" db="EMBL/GenBank/DDBJ databases">
        <authorList>
            <person name="Varghese N."/>
            <person name="Submissions S."/>
        </authorList>
    </citation>
    <scope>NUCLEOTIDE SEQUENCE [LARGE SCALE GENOMIC DNA]</scope>
    <source>
        <strain evidence="4">DSM 16537</strain>
    </source>
</reference>
<organism evidence="3 4">
    <name type="scientific">Aquiflexum balticum DSM 16537</name>
    <dbReference type="NCBI Taxonomy" id="758820"/>
    <lineage>
        <taxon>Bacteria</taxon>
        <taxon>Pseudomonadati</taxon>
        <taxon>Bacteroidota</taxon>
        <taxon>Cytophagia</taxon>
        <taxon>Cytophagales</taxon>
        <taxon>Cyclobacteriaceae</taxon>
        <taxon>Aquiflexum</taxon>
    </lineage>
</organism>
<dbReference type="PANTHER" id="PTHR48081:SF6">
    <property type="entry name" value="PEPTIDASE S9 PROLYL OLIGOPEPTIDASE CATALYTIC DOMAIN-CONTAINING PROTEIN"/>
    <property type="match status" value="1"/>
</dbReference>
<name>A0A1W2H385_9BACT</name>
<dbReference type="Proteomes" id="UP000192333">
    <property type="component" value="Chromosome I"/>
</dbReference>
<keyword evidence="1" id="KW-0378">Hydrolase</keyword>
<feature type="domain" description="BD-FAE-like" evidence="2">
    <location>
        <begin position="57"/>
        <end position="253"/>
    </location>
</feature>
<dbReference type="InterPro" id="IPR029058">
    <property type="entry name" value="AB_hydrolase_fold"/>
</dbReference>
<dbReference type="InterPro" id="IPR050300">
    <property type="entry name" value="GDXG_lipolytic_enzyme"/>
</dbReference>
<dbReference type="Pfam" id="PF20434">
    <property type="entry name" value="BD-FAE"/>
    <property type="match status" value="1"/>
</dbReference>
<dbReference type="GO" id="GO:0016787">
    <property type="term" value="F:hydrolase activity"/>
    <property type="evidence" value="ECO:0007669"/>
    <property type="project" value="UniProtKB-KW"/>
</dbReference>
<evidence type="ECO:0000313" key="3">
    <source>
        <dbReference type="EMBL" id="SMD43339.1"/>
    </source>
</evidence>
<protein>
    <submittedName>
        <fullName evidence="3">Acetyl esterase/lipase</fullName>
    </submittedName>
</protein>
<evidence type="ECO:0000259" key="2">
    <source>
        <dbReference type="Pfam" id="PF20434"/>
    </source>
</evidence>
<accession>A0A1W2H385</accession>
<dbReference type="AlphaFoldDB" id="A0A1W2H385"/>
<dbReference type="PANTHER" id="PTHR48081">
    <property type="entry name" value="AB HYDROLASE SUPERFAMILY PROTEIN C4A8.06C"/>
    <property type="match status" value="1"/>
</dbReference>
<dbReference type="EMBL" id="LT838813">
    <property type="protein sequence ID" value="SMD43339.1"/>
    <property type="molecule type" value="Genomic_DNA"/>
</dbReference>
<dbReference type="SUPFAM" id="SSF53474">
    <property type="entry name" value="alpha/beta-Hydrolases"/>
    <property type="match status" value="1"/>
</dbReference>
<evidence type="ECO:0000313" key="4">
    <source>
        <dbReference type="Proteomes" id="UP000192333"/>
    </source>
</evidence>
<keyword evidence="4" id="KW-1185">Reference proteome</keyword>
<dbReference type="STRING" id="758820.SAMN00777080_1929"/>
<dbReference type="Gene3D" id="3.40.50.1820">
    <property type="entry name" value="alpha/beta hydrolase"/>
    <property type="match status" value="1"/>
</dbReference>
<evidence type="ECO:0000256" key="1">
    <source>
        <dbReference type="ARBA" id="ARBA00022801"/>
    </source>
</evidence>